<dbReference type="PANTHER" id="PTHR47165:SF4">
    <property type="entry name" value="OS03G0429900 PROTEIN"/>
    <property type="match status" value="1"/>
</dbReference>
<proteinExistence type="predicted"/>
<organism evidence="2 3">
    <name type="scientific">Cuscuta epithymum</name>
    <dbReference type="NCBI Taxonomy" id="186058"/>
    <lineage>
        <taxon>Eukaryota</taxon>
        <taxon>Viridiplantae</taxon>
        <taxon>Streptophyta</taxon>
        <taxon>Embryophyta</taxon>
        <taxon>Tracheophyta</taxon>
        <taxon>Spermatophyta</taxon>
        <taxon>Magnoliopsida</taxon>
        <taxon>eudicotyledons</taxon>
        <taxon>Gunneridae</taxon>
        <taxon>Pentapetalae</taxon>
        <taxon>asterids</taxon>
        <taxon>lamiids</taxon>
        <taxon>Solanales</taxon>
        <taxon>Convolvulaceae</taxon>
        <taxon>Cuscuteae</taxon>
        <taxon>Cuscuta</taxon>
        <taxon>Cuscuta subgen. Cuscuta</taxon>
    </lineage>
</organism>
<gene>
    <name evidence="2" type="ORF">CEPIT_LOCUS21111</name>
</gene>
<evidence type="ECO:0000313" key="3">
    <source>
        <dbReference type="Proteomes" id="UP001152523"/>
    </source>
</evidence>
<dbReference type="Gene3D" id="2.40.50.140">
    <property type="entry name" value="Nucleic acid-binding proteins"/>
    <property type="match status" value="2"/>
</dbReference>
<feature type="domain" description="Replication protein A 70 kDa DNA-binding subunit B/D first OB fold" evidence="1">
    <location>
        <begin position="25"/>
        <end position="125"/>
    </location>
</feature>
<name>A0AAV0E2M4_9ASTE</name>
<sequence length="235" mass="27394">METRFGEKSRSVAMAGTKSAGMWSLISEIDHTKTTWALQVRVVRIYEVAAHARGGNTLEMVLHDEEGTRIHAVVKRPQVALFRPQVMEDNVYAMKNFMVLDNYQLYKTTSHLYILEFVSRTRVVHLDKEFPNFMYDLHPFEMLQAQRLLNDKLLIDVIGKVVGRCAPQTHVINNRTERLMELTLEDSDGNRIGCTLWNNYITEFNDYVNHAQNQPIFMIVQLYRAKRYKGTVFTF</sequence>
<dbReference type="SUPFAM" id="SSF50249">
    <property type="entry name" value="Nucleic acid-binding proteins"/>
    <property type="match status" value="2"/>
</dbReference>
<comment type="caution">
    <text evidence="2">The sequence shown here is derived from an EMBL/GenBank/DDBJ whole genome shotgun (WGS) entry which is preliminary data.</text>
</comment>
<dbReference type="PANTHER" id="PTHR47165">
    <property type="entry name" value="OS03G0429900 PROTEIN"/>
    <property type="match status" value="1"/>
</dbReference>
<evidence type="ECO:0000313" key="2">
    <source>
        <dbReference type="EMBL" id="CAH9115481.1"/>
    </source>
</evidence>
<dbReference type="InterPro" id="IPR012340">
    <property type="entry name" value="NA-bd_OB-fold"/>
</dbReference>
<dbReference type="InterPro" id="IPR003871">
    <property type="entry name" value="RFA1B/D_OB_1st"/>
</dbReference>
<accession>A0AAV0E2M4</accession>
<dbReference type="CDD" id="cd04480">
    <property type="entry name" value="RPA1_DBD_A_like"/>
    <property type="match status" value="1"/>
</dbReference>
<evidence type="ECO:0000259" key="1">
    <source>
        <dbReference type="Pfam" id="PF02721"/>
    </source>
</evidence>
<dbReference type="Pfam" id="PF02721">
    <property type="entry name" value="DUF223"/>
    <property type="match status" value="1"/>
</dbReference>
<dbReference type="EMBL" id="CAMAPF010000245">
    <property type="protein sequence ID" value="CAH9115481.1"/>
    <property type="molecule type" value="Genomic_DNA"/>
</dbReference>
<dbReference type="AlphaFoldDB" id="A0AAV0E2M4"/>
<keyword evidence="3" id="KW-1185">Reference proteome</keyword>
<dbReference type="CDD" id="cd04481">
    <property type="entry name" value="RPA1_DBD_B_like"/>
    <property type="match status" value="1"/>
</dbReference>
<protein>
    <recommendedName>
        <fullName evidence="1">Replication protein A 70 kDa DNA-binding subunit B/D first OB fold domain-containing protein</fullName>
    </recommendedName>
</protein>
<reference evidence="2" key="1">
    <citation type="submission" date="2022-07" db="EMBL/GenBank/DDBJ databases">
        <authorList>
            <person name="Macas J."/>
            <person name="Novak P."/>
            <person name="Neumann P."/>
        </authorList>
    </citation>
    <scope>NUCLEOTIDE SEQUENCE</scope>
</reference>
<dbReference type="Proteomes" id="UP001152523">
    <property type="component" value="Unassembled WGS sequence"/>
</dbReference>